<feature type="compositionally biased region" description="Basic and acidic residues" evidence="2">
    <location>
        <begin position="789"/>
        <end position="818"/>
    </location>
</feature>
<dbReference type="Pfam" id="PF04536">
    <property type="entry name" value="TPM_phosphatase"/>
    <property type="match status" value="1"/>
</dbReference>
<evidence type="ECO:0000256" key="2">
    <source>
        <dbReference type="SAM" id="MobiDB-lite"/>
    </source>
</evidence>
<dbReference type="Proteomes" id="UP001527181">
    <property type="component" value="Unassembled WGS sequence"/>
</dbReference>
<evidence type="ECO:0000256" key="1">
    <source>
        <dbReference type="SAM" id="Coils"/>
    </source>
</evidence>
<reference evidence="4 5" key="1">
    <citation type="submission" date="2022-05" db="EMBL/GenBank/DDBJ databases">
        <title>Genome Sequencing of Bee-Associated Microbes.</title>
        <authorList>
            <person name="Dunlap C."/>
        </authorList>
    </citation>
    <scope>NUCLEOTIDE SEQUENCE [LARGE SCALE GENOMIC DNA]</scope>
    <source>
        <strain evidence="4 5">NRRL B-04010</strain>
    </source>
</reference>
<feature type="compositionally biased region" description="Low complexity" evidence="2">
    <location>
        <begin position="820"/>
        <end position="869"/>
    </location>
</feature>
<feature type="region of interest" description="Disordered" evidence="2">
    <location>
        <begin position="789"/>
        <end position="869"/>
    </location>
</feature>
<dbReference type="RefSeq" id="WP_005544292.1">
    <property type="nucleotide sequence ID" value="NZ_JAKOBS010000030.1"/>
</dbReference>
<dbReference type="Gene3D" id="3.10.310.50">
    <property type="match status" value="1"/>
</dbReference>
<comment type="caution">
    <text evidence="4">The sequence shown here is derived from an EMBL/GenBank/DDBJ whole genome shotgun (WGS) entry which is preliminary data.</text>
</comment>
<keyword evidence="1" id="KW-0175">Coiled coil</keyword>
<feature type="coiled-coil region" evidence="1">
    <location>
        <begin position="309"/>
        <end position="371"/>
    </location>
</feature>
<name>A0ABT4GXJ7_PAEAL</name>
<evidence type="ECO:0000313" key="4">
    <source>
        <dbReference type="EMBL" id="MCY9761447.1"/>
    </source>
</evidence>
<protein>
    <submittedName>
        <fullName evidence="4">TPM domain-containing protein</fullName>
    </submittedName>
</protein>
<dbReference type="InterPro" id="IPR007621">
    <property type="entry name" value="TPM_dom"/>
</dbReference>
<feature type="domain" description="TPM" evidence="3">
    <location>
        <begin position="50"/>
        <end position="162"/>
    </location>
</feature>
<evidence type="ECO:0000259" key="3">
    <source>
        <dbReference type="Pfam" id="PF04536"/>
    </source>
</evidence>
<accession>A0ABT4GXJ7</accession>
<evidence type="ECO:0000313" key="5">
    <source>
        <dbReference type="Proteomes" id="UP001527181"/>
    </source>
</evidence>
<dbReference type="EMBL" id="JAMDNP010000022">
    <property type="protein sequence ID" value="MCY9761447.1"/>
    <property type="molecule type" value="Genomic_DNA"/>
</dbReference>
<proteinExistence type="predicted"/>
<feature type="region of interest" description="Disordered" evidence="2">
    <location>
        <begin position="172"/>
        <end position="202"/>
    </location>
</feature>
<gene>
    <name evidence="4" type="ORF">M5X12_12760</name>
</gene>
<organism evidence="4 5">
    <name type="scientific">Paenibacillus alvei</name>
    <name type="common">Bacillus alvei</name>
    <dbReference type="NCBI Taxonomy" id="44250"/>
    <lineage>
        <taxon>Bacteria</taxon>
        <taxon>Bacillati</taxon>
        <taxon>Bacillota</taxon>
        <taxon>Bacilli</taxon>
        <taxon>Bacillales</taxon>
        <taxon>Paenibacillaceae</taxon>
        <taxon>Paenibacillus</taxon>
    </lineage>
</organism>
<dbReference type="GeneID" id="94488144"/>
<keyword evidence="5" id="KW-1185">Reference proteome</keyword>
<feature type="coiled-coil region" evidence="1">
    <location>
        <begin position="699"/>
        <end position="726"/>
    </location>
</feature>
<sequence>MRNAMRWLSAIMMIVILLHPGIVQAASMPIKSGVVQDTAKMIPKESIPYIERAAKGNPYTFYLLTINSLNGQDAAEYATAVYRKWKLTADDILIVLSKEDRRVEMNFNNPALQEKIDALPDDFNGDGQSRSKLSEFVDRHFIPKAKEGNFARAAITLIEATKQLKPAAISIPEEPAGNLPSDKHPNTSNSDSGAPIKPQEPAGPGAFERFWNGIPWPTVGVIAGIIALCIPLCIWTWRLQRLRKLRNQIPVVMAAVSHALERVRHYAELYQGTTQQEASSIEGQLTSSIIELDSSLKELQQISFVRTMLPTLKKQLDSAENVRQTKENEVAELSRQIEQIESIERQLVDSIREARTRLQQLEYEYRSETNARGWSLDGIEQRHHDLVNRIQTVDDMDTFDPIGANAIMDTCKTGIEQLSQDISSISHYANLYQQFPNEMASSRSRFESIVQEHRLKLIRIDPYGCLEQARDTNERMLEHLQIGNISEVAQLAEHRRQLLAEAVQMTQRIADLKLKNAEDIQAIAKRLSNFMDQERQMNELHNRVTHTYRSTYWEHAWELYHNGLPEIAQMRSRLNDVRSLSSEEVQEYELARQELDGILQALQDQDRNQRQYEGLVTKLDQAVDLINRQLKSGEQAFSRGRDVIARNRLVQVWGPAEASLLKLDSGLKQLIAQPPYDIDFMSELSSRYVREAEAYLQDVERTAILKRDAERNINDMEARYRSTYNRTRRKIKLSHFDYQYSQVISNANDYMQRGDYQRASQEAAMLAGIINAMNAAYDAVLAEERRREEARRAEERRREEARRAEERRIEEEKRRREQANSSSSGSWGGSSNSSSSNSSGGSSWGSSSNSSGGSSWDSSNKNSSGGSNW</sequence>